<dbReference type="PANTHER" id="PTHR46928:SF1">
    <property type="entry name" value="MESENCHYME-SPECIFIC CELL SURFACE GLYCOPROTEIN"/>
    <property type="match status" value="1"/>
</dbReference>
<dbReference type="OrthoDB" id="9803927at2"/>
<dbReference type="InterPro" id="IPR052956">
    <property type="entry name" value="Mesenchyme-surface_protein"/>
</dbReference>
<evidence type="ECO:0000259" key="1">
    <source>
        <dbReference type="Pfam" id="PF22494"/>
    </source>
</evidence>
<dbReference type="InterPro" id="IPR011048">
    <property type="entry name" value="Haem_d1_sf"/>
</dbReference>
<proteinExistence type="predicted"/>
<evidence type="ECO:0000313" key="3">
    <source>
        <dbReference type="Proteomes" id="UP000245533"/>
    </source>
</evidence>
<dbReference type="PROSITE" id="PS51257">
    <property type="entry name" value="PROKAR_LIPOPROTEIN"/>
    <property type="match status" value="1"/>
</dbReference>
<dbReference type="Proteomes" id="UP000245533">
    <property type="component" value="Unassembled WGS sequence"/>
</dbReference>
<feature type="domain" description="Choice-of-anchor I" evidence="1">
    <location>
        <begin position="56"/>
        <end position="518"/>
    </location>
</feature>
<comment type="caution">
    <text evidence="2">The sequence shown here is derived from an EMBL/GenBank/DDBJ whole genome shotgun (WGS) entry which is preliminary data.</text>
</comment>
<protein>
    <submittedName>
        <fullName evidence="2">Alkaline phosphatase</fullName>
    </submittedName>
</protein>
<organism evidence="2 3">
    <name type="scientific">Rhodohalobacter mucosus</name>
    <dbReference type="NCBI Taxonomy" id="2079485"/>
    <lineage>
        <taxon>Bacteria</taxon>
        <taxon>Pseudomonadati</taxon>
        <taxon>Balneolota</taxon>
        <taxon>Balneolia</taxon>
        <taxon>Balneolales</taxon>
        <taxon>Balneolaceae</taxon>
        <taxon>Rhodohalobacter</taxon>
    </lineage>
</organism>
<dbReference type="EMBL" id="QGGB01000008">
    <property type="protein sequence ID" value="PWN06003.1"/>
    <property type="molecule type" value="Genomic_DNA"/>
</dbReference>
<dbReference type="InterPro" id="IPR015943">
    <property type="entry name" value="WD40/YVTN_repeat-like_dom_sf"/>
</dbReference>
<keyword evidence="3" id="KW-1185">Reference proteome</keyword>
<sequence>MMKFINASIILLFFIFLFSACSDVLNNGEALQPESPEGQINAKGNPASTNVNFQYRSTINVGGEGSAEISAYDESTQKLFVVNVESSEISVFTLTDLDNPIEETPISVSGFGVPNSVAVNNGLLAVAVEAPVKQDPGFVLVFNTGDLSQVGDYEVGALPDMVTFTKNGQLILSANEGEPNDDYTVDPLGSVSIINLKNDDVTTLDFTAFNGEQEALEERGLRVFGPGATLAQDVEPEYIAISENSRIAWVSLQENNGIARVNIRTKTIEAIYPLGFKDYSLPENSLDASDRDGVKELKNWPVFGMYQPDAIVSAKIKGKDYIFSANEGDARDYDGFSEEERIDDLTLDSTVFPNAATLQQDENLGRLEITTTLGDTDNDGEYEQLYSYGARSFSVWSPFGDLLYDSGNGIAAETLAQTPGRFNDDDGRSDAKGAEPEAVEILNMGGQRHILFVGLERNDQILVYDVSNPLAPEFLSILSNPGDEAPEGVLAVPAKESPTGRDLLIVSYEDSGTISFFENF</sequence>
<dbReference type="AlphaFoldDB" id="A0A316TN14"/>
<accession>A0A316TN14</accession>
<evidence type="ECO:0000313" key="2">
    <source>
        <dbReference type="EMBL" id="PWN06003.1"/>
    </source>
</evidence>
<reference evidence="2 3" key="1">
    <citation type="submission" date="2018-05" db="EMBL/GenBank/DDBJ databases">
        <title>Rhodohalobacter halophilus gen. nov., sp. nov., a moderately halophilic member of the family Balneolaceae.</title>
        <authorList>
            <person name="Liu Z.-W."/>
        </authorList>
    </citation>
    <scope>NUCLEOTIDE SEQUENCE [LARGE SCALE GENOMIC DNA]</scope>
    <source>
        <strain evidence="2 3">8A47</strain>
    </source>
</reference>
<dbReference type="NCBIfam" id="NF038117">
    <property type="entry name" value="choice_anch_I"/>
    <property type="match status" value="1"/>
</dbReference>
<gene>
    <name evidence="2" type="ORF">DDZ15_12550</name>
</gene>
<dbReference type="InterPro" id="IPR055188">
    <property type="entry name" value="Choice_anch_I"/>
</dbReference>
<dbReference type="Gene3D" id="2.130.10.10">
    <property type="entry name" value="YVTN repeat-like/Quinoprotein amine dehydrogenase"/>
    <property type="match status" value="1"/>
</dbReference>
<dbReference type="SUPFAM" id="SSF51004">
    <property type="entry name" value="C-terminal (heme d1) domain of cytochrome cd1-nitrite reductase"/>
    <property type="match status" value="1"/>
</dbReference>
<name>A0A316TN14_9BACT</name>
<dbReference type="Pfam" id="PF22494">
    <property type="entry name" value="choice_anch_I"/>
    <property type="match status" value="1"/>
</dbReference>
<dbReference type="RefSeq" id="WP_109647445.1">
    <property type="nucleotide sequence ID" value="NZ_QGGB01000008.1"/>
</dbReference>
<dbReference type="PANTHER" id="PTHR46928">
    <property type="entry name" value="MESENCHYME-SPECIFIC CELL SURFACE GLYCOPROTEIN"/>
    <property type="match status" value="1"/>
</dbReference>